<comment type="subcellular location">
    <subcellularLocation>
        <location evidence="1">Cell membrane</location>
        <topology evidence="1">Lipid-anchor</topology>
    </subcellularLocation>
</comment>
<dbReference type="InterPro" id="IPR039424">
    <property type="entry name" value="SBP_5"/>
</dbReference>
<reference evidence="6" key="1">
    <citation type="submission" date="2020-07" db="EMBL/GenBank/DDBJ databases">
        <title>Koleobacter methoxysyntrophicus gen. nov., sp. nov., a novel anaerobic bacterium isolated from deep subsurface oil field and proposal of Koleobacterales ord. nov. in the phylum Firmicutes.</title>
        <authorList>
            <person name="Sakamoto S."/>
            <person name="Tamaki H."/>
        </authorList>
    </citation>
    <scope>NUCLEOTIDE SEQUENCE</scope>
    <source>
        <strain evidence="6">NRmbB1</strain>
    </source>
</reference>
<dbReference type="AlphaFoldDB" id="A0A8A0RLX6"/>
<dbReference type="PANTHER" id="PTHR30290">
    <property type="entry name" value="PERIPLASMIC BINDING COMPONENT OF ABC TRANSPORTER"/>
    <property type="match status" value="1"/>
</dbReference>
<evidence type="ECO:0000256" key="4">
    <source>
        <dbReference type="ARBA" id="ARBA00022729"/>
    </source>
</evidence>
<comment type="similarity">
    <text evidence="2">Belongs to the bacterial solute-binding protein 5 family.</text>
</comment>
<dbReference type="Gene3D" id="3.90.76.10">
    <property type="entry name" value="Dipeptide-binding Protein, Domain 1"/>
    <property type="match status" value="1"/>
</dbReference>
<evidence type="ECO:0000256" key="1">
    <source>
        <dbReference type="ARBA" id="ARBA00004193"/>
    </source>
</evidence>
<proteinExistence type="inferred from homology"/>
<dbReference type="EMBL" id="CP059066">
    <property type="protein sequence ID" value="QSQ08608.1"/>
    <property type="molecule type" value="Genomic_DNA"/>
</dbReference>
<dbReference type="PROSITE" id="PS01040">
    <property type="entry name" value="SBP_BACTERIAL_5"/>
    <property type="match status" value="1"/>
</dbReference>
<dbReference type="Gene3D" id="3.10.105.10">
    <property type="entry name" value="Dipeptide-binding Protein, Domain 3"/>
    <property type="match status" value="1"/>
</dbReference>
<keyword evidence="3" id="KW-0813">Transport</keyword>
<dbReference type="Proteomes" id="UP000662904">
    <property type="component" value="Chromosome"/>
</dbReference>
<keyword evidence="4" id="KW-0732">Signal</keyword>
<accession>A0A8A0RLX6</accession>
<name>A0A8A0RLX6_9FIRM</name>
<dbReference type="InterPro" id="IPR023765">
    <property type="entry name" value="SBP_5_CS"/>
</dbReference>
<evidence type="ECO:0000313" key="7">
    <source>
        <dbReference type="Proteomes" id="UP000662904"/>
    </source>
</evidence>
<dbReference type="Gene3D" id="3.40.190.10">
    <property type="entry name" value="Periplasmic binding protein-like II"/>
    <property type="match status" value="1"/>
</dbReference>
<gene>
    <name evidence="6" type="primary">ddpA</name>
    <name evidence="6" type="ORF">H0A61_00941</name>
</gene>
<protein>
    <submittedName>
        <fullName evidence="6">Putative D,D-dipeptide-binding periplasmic protein DdpA</fullName>
    </submittedName>
</protein>
<dbReference type="InterPro" id="IPR030678">
    <property type="entry name" value="Peptide/Ni-bd"/>
</dbReference>
<evidence type="ECO:0000256" key="2">
    <source>
        <dbReference type="ARBA" id="ARBA00005695"/>
    </source>
</evidence>
<dbReference type="InterPro" id="IPR000914">
    <property type="entry name" value="SBP_5_dom"/>
</dbReference>
<evidence type="ECO:0000259" key="5">
    <source>
        <dbReference type="Pfam" id="PF00496"/>
    </source>
</evidence>
<dbReference type="PIRSF" id="PIRSF002741">
    <property type="entry name" value="MppA"/>
    <property type="match status" value="1"/>
</dbReference>
<dbReference type="SUPFAM" id="SSF53850">
    <property type="entry name" value="Periplasmic binding protein-like II"/>
    <property type="match status" value="1"/>
</dbReference>
<dbReference type="PANTHER" id="PTHR30290:SF9">
    <property type="entry name" value="OLIGOPEPTIDE-BINDING PROTEIN APPA"/>
    <property type="match status" value="1"/>
</dbReference>
<evidence type="ECO:0000256" key="3">
    <source>
        <dbReference type="ARBA" id="ARBA00022448"/>
    </source>
</evidence>
<dbReference type="GO" id="GO:1904680">
    <property type="term" value="F:peptide transmembrane transporter activity"/>
    <property type="evidence" value="ECO:0007669"/>
    <property type="project" value="TreeGrafter"/>
</dbReference>
<dbReference type="KEGG" id="kme:H0A61_00941"/>
<evidence type="ECO:0000313" key="6">
    <source>
        <dbReference type="EMBL" id="QSQ08608.1"/>
    </source>
</evidence>
<keyword evidence="7" id="KW-1185">Reference proteome</keyword>
<organism evidence="6 7">
    <name type="scientific">Koleobacter methoxysyntrophicus</name>
    <dbReference type="NCBI Taxonomy" id="2751313"/>
    <lineage>
        <taxon>Bacteria</taxon>
        <taxon>Bacillati</taxon>
        <taxon>Bacillota</taxon>
        <taxon>Clostridia</taxon>
        <taxon>Koleobacterales</taxon>
        <taxon>Koleobacteraceae</taxon>
        <taxon>Koleobacter</taxon>
    </lineage>
</organism>
<dbReference type="Pfam" id="PF00496">
    <property type="entry name" value="SBP_bac_5"/>
    <property type="match status" value="1"/>
</dbReference>
<dbReference type="CDD" id="cd08512">
    <property type="entry name" value="PBP2_NikA_DppA_OppA_like_7"/>
    <property type="match status" value="1"/>
</dbReference>
<dbReference type="GO" id="GO:0042597">
    <property type="term" value="C:periplasmic space"/>
    <property type="evidence" value="ECO:0007669"/>
    <property type="project" value="UniProtKB-ARBA"/>
</dbReference>
<dbReference type="GO" id="GO:0043190">
    <property type="term" value="C:ATP-binding cassette (ABC) transporter complex"/>
    <property type="evidence" value="ECO:0007669"/>
    <property type="project" value="InterPro"/>
</dbReference>
<sequence>MRKISVFVLVCTLLIALIAVGCGQKQQDSGTVAQPKIAVYAYGSEPVIYWDPSDTFSNEIIVMNNIYEQLLRYDPIKDEYIYLLATDFDVKENATVWTFKLREGVKFHCGEEFDANAVKYSIERTIERGQGASFIWEPVDEVNVIDKYTVEFKLKYPAALDMIASAGYTAHIFCPKCTEEKRHDWFVQGNACGTGPYMLESWERGNEVVLAKFNDYWGGWSEKNFDKAIIKMIPETGTRRQMLEAGHVDIVHTLPFEDLRALKNNPKIEVITTPSFQNMLGLLNTEKPPLDNKLVRQAISYAVPYKDIVQHVMSGFAEQSRGPIPRNLWGHKEDLFQYEHNLEKAKELLKKAGYENGFKLLLTYTSGDENERKSAELLKAELKKLNIDLEIRGMPWDAQWEMAKATNPKDRQDILLFYWWPDYADPFSYLNSLFHSEDEIVFNLSYWKNEEFDRLIDEANRISGADREEAIRLYGKAQEILVEEAPAVFFFDQMFGRAKLQNFKGYYDNPLYTNVVFFYETYREE</sequence>
<dbReference type="GO" id="GO:0015833">
    <property type="term" value="P:peptide transport"/>
    <property type="evidence" value="ECO:0007669"/>
    <property type="project" value="TreeGrafter"/>
</dbReference>
<feature type="domain" description="Solute-binding protein family 5" evidence="5">
    <location>
        <begin position="80"/>
        <end position="437"/>
    </location>
</feature>
<dbReference type="PROSITE" id="PS51257">
    <property type="entry name" value="PROKAR_LIPOPROTEIN"/>
    <property type="match status" value="1"/>
</dbReference>